<protein>
    <submittedName>
        <fullName evidence="3">Ferric iron reductase protein FhuF</fullName>
    </submittedName>
</protein>
<dbReference type="STRING" id="416874.SAMN04487958_104177"/>
<dbReference type="NCBIfam" id="TIGR03951">
    <property type="entry name" value="Fe_III_red_FhuF"/>
    <property type="match status" value="1"/>
</dbReference>
<evidence type="ECO:0000259" key="1">
    <source>
        <dbReference type="Pfam" id="PF06276"/>
    </source>
</evidence>
<evidence type="ECO:0000259" key="2">
    <source>
        <dbReference type="Pfam" id="PF11575"/>
    </source>
</evidence>
<sequence>MNNMAIKPGELLAAVDPAEALLALYRQPPLDNMKAPAFGPPDEPTLAASALLDRNFLSEQLARYGRSYGDNADRKAVASIWSKFHFSSVSIPTLVANLLLGYDLPLGGDELRLALGDKGQTRRIWLPHGGVPLASKAPQARFSRLFDDHCAPLIETLAVVSGLSEKVFWSNLGHYVEFVGKTCARHPDFSGAGEPLLDYLDTKTLPGGRRNPLYQPVRYLELGGETPSRVRRLCCIKYRLPGEPLCGGCPLKPENKPAKRRR</sequence>
<dbReference type="InterPro" id="IPR022770">
    <property type="entry name" value="IucA/IucC-like_C"/>
</dbReference>
<organism evidence="3 4">
    <name type="scientific">Vreelandella subterranea</name>
    <dbReference type="NCBI Taxonomy" id="416874"/>
    <lineage>
        <taxon>Bacteria</taxon>
        <taxon>Pseudomonadati</taxon>
        <taxon>Pseudomonadota</taxon>
        <taxon>Gammaproteobacteria</taxon>
        <taxon>Oceanospirillales</taxon>
        <taxon>Halomonadaceae</taxon>
        <taxon>Vreelandella</taxon>
    </lineage>
</organism>
<keyword evidence="4" id="KW-1185">Reference proteome</keyword>
<dbReference type="InterPro" id="IPR008090">
    <property type="entry name" value="Fe_iron_reduct"/>
</dbReference>
<dbReference type="GO" id="GO:0003824">
    <property type="term" value="F:catalytic activity"/>
    <property type="evidence" value="ECO:0007669"/>
    <property type="project" value="UniProtKB-ARBA"/>
</dbReference>
<dbReference type="EMBL" id="FOGS01000004">
    <property type="protein sequence ID" value="SER91841.1"/>
    <property type="molecule type" value="Genomic_DNA"/>
</dbReference>
<feature type="domain" description="Aerobactin siderophore biosynthesis IucA/IucC-like C-terminal" evidence="1">
    <location>
        <begin position="79"/>
        <end position="222"/>
    </location>
</feature>
<feature type="domain" description="Ferric siderophore reductase C-terminal" evidence="2">
    <location>
        <begin position="231"/>
        <end position="251"/>
    </location>
</feature>
<dbReference type="GO" id="GO:0051537">
    <property type="term" value="F:2 iron, 2 sulfur cluster binding"/>
    <property type="evidence" value="ECO:0007669"/>
    <property type="project" value="InterPro"/>
</dbReference>
<reference evidence="4" key="1">
    <citation type="submission" date="2016-10" db="EMBL/GenBank/DDBJ databases">
        <authorList>
            <person name="Varghese N."/>
            <person name="Submissions S."/>
        </authorList>
    </citation>
    <scope>NUCLEOTIDE SEQUENCE [LARGE SCALE GENOMIC DNA]</scope>
    <source>
        <strain evidence="4">CGMCC 1.6495</strain>
    </source>
</reference>
<dbReference type="AlphaFoldDB" id="A0A1H9T3W4"/>
<dbReference type="PRINTS" id="PR01714">
    <property type="entry name" value="2FE2SRDCTASE"/>
</dbReference>
<accession>A0A1H9T3W4</accession>
<dbReference type="Pfam" id="PF11575">
    <property type="entry name" value="FhuF_C"/>
    <property type="match status" value="1"/>
</dbReference>
<dbReference type="Proteomes" id="UP000198505">
    <property type="component" value="Unassembled WGS sequence"/>
</dbReference>
<evidence type="ECO:0000313" key="3">
    <source>
        <dbReference type="EMBL" id="SER91841.1"/>
    </source>
</evidence>
<gene>
    <name evidence="3" type="ORF">SAMN04487958_104177</name>
</gene>
<evidence type="ECO:0000313" key="4">
    <source>
        <dbReference type="Proteomes" id="UP000198505"/>
    </source>
</evidence>
<dbReference type="InterPro" id="IPR024726">
    <property type="entry name" value="FhuF_C"/>
</dbReference>
<proteinExistence type="predicted"/>
<name>A0A1H9T3W4_9GAMM</name>
<dbReference type="Pfam" id="PF06276">
    <property type="entry name" value="FhuF"/>
    <property type="match status" value="1"/>
</dbReference>